<evidence type="ECO:0000256" key="1">
    <source>
        <dbReference type="ARBA" id="ARBA00004448"/>
    </source>
</evidence>
<feature type="repeat" description="Solcar" evidence="11">
    <location>
        <begin position="104"/>
        <end position="188"/>
    </location>
</feature>
<evidence type="ECO:0000313" key="13">
    <source>
        <dbReference type="Proteomes" id="UP000038830"/>
    </source>
</evidence>
<dbReference type="PROSITE" id="PS50920">
    <property type="entry name" value="SOLCAR"/>
    <property type="match status" value="3"/>
</dbReference>
<dbReference type="GO" id="GO:1904983">
    <property type="term" value="P:glycine import into mitochondrion"/>
    <property type="evidence" value="ECO:0007669"/>
    <property type="project" value="UniProtKB-UniRule"/>
</dbReference>
<keyword evidence="8 10" id="KW-0472">Membrane</keyword>
<comment type="subcellular location">
    <subcellularLocation>
        <location evidence="1 10">Mitochondrion inner membrane</location>
        <topology evidence="1 10">Multi-pass membrane protein</topology>
    </subcellularLocation>
</comment>
<dbReference type="InterPro" id="IPR002067">
    <property type="entry name" value="MCP"/>
</dbReference>
<evidence type="ECO:0000256" key="7">
    <source>
        <dbReference type="ARBA" id="ARBA00023128"/>
    </source>
</evidence>
<dbReference type="PANTHER" id="PTHR46181:SF3">
    <property type="entry name" value="MITOCHONDRIAL GLYCINE TRANSPORTER"/>
    <property type="match status" value="1"/>
</dbReference>
<sequence>MSEKPISHLIGGFAGGLTSAVILQPFDLVKTRLQQQPSGSIPDTLRTLSSYKELWRGTLPSAVRTSVGSALYLTSLHAFRSVLAKSHNSSATNVSGSSSSLPKLSMAENLVTGGLTRGFVGFVTMPITVLKVRYESTVYQYDSLLGAVRSIHQTEGVKGFFRGFTATCMRDAPYAGLYVLFYEQCKVVLPKMLPNVDTGTTLSVSKSAMINSLSAFSAASIATTITGPFDTIKTRMQLKPLEFTGFWQAGVKIVREEGAIRLFDGLSLRLTRKAFSAGIAWGIYEEIIKYIVRQH</sequence>
<evidence type="ECO:0000256" key="5">
    <source>
        <dbReference type="ARBA" id="ARBA00022792"/>
    </source>
</evidence>
<dbReference type="SUPFAM" id="SSF103506">
    <property type="entry name" value="Mitochondrial carrier"/>
    <property type="match status" value="1"/>
</dbReference>
<protein>
    <recommendedName>
        <fullName evidence="10">Mitochondrial glycine transporter</fullName>
    </recommendedName>
    <alternativeName>
        <fullName evidence="10">Solute carrier family 25 member 38 homolog</fullName>
    </alternativeName>
</protein>
<gene>
    <name evidence="12" type="ORF">BN1211_3892</name>
</gene>
<feature type="repeat" description="Solcar" evidence="11">
    <location>
        <begin position="3"/>
        <end position="82"/>
    </location>
</feature>
<dbReference type="HAMAP" id="MF_03064">
    <property type="entry name" value="SLC25A38"/>
    <property type="match status" value="1"/>
</dbReference>
<keyword evidence="2 10" id="KW-0813">Transport</keyword>
<organism evidence="12 13">
    <name type="scientific">Cyberlindnera jadinii (strain ATCC 18201 / CBS 1600 / BCRC 20928 / JCM 3617 / NBRC 0987 / NRRL Y-1542)</name>
    <name type="common">Torula yeast</name>
    <name type="synonym">Candida utilis</name>
    <dbReference type="NCBI Taxonomy" id="983966"/>
    <lineage>
        <taxon>Eukaryota</taxon>
        <taxon>Fungi</taxon>
        <taxon>Dikarya</taxon>
        <taxon>Ascomycota</taxon>
        <taxon>Saccharomycotina</taxon>
        <taxon>Saccharomycetes</taxon>
        <taxon>Phaffomycetales</taxon>
        <taxon>Phaffomycetaceae</taxon>
        <taxon>Cyberlindnera</taxon>
    </lineage>
</organism>
<dbReference type="PRINTS" id="PR00926">
    <property type="entry name" value="MITOCARRIER"/>
</dbReference>
<dbReference type="Pfam" id="PF00153">
    <property type="entry name" value="Mito_carr"/>
    <property type="match status" value="3"/>
</dbReference>
<dbReference type="Gene3D" id="1.50.40.10">
    <property type="entry name" value="Mitochondrial carrier domain"/>
    <property type="match status" value="2"/>
</dbReference>
<evidence type="ECO:0000313" key="12">
    <source>
        <dbReference type="EMBL" id="CEP23332.1"/>
    </source>
</evidence>
<evidence type="ECO:0000256" key="2">
    <source>
        <dbReference type="ARBA" id="ARBA00022448"/>
    </source>
</evidence>
<evidence type="ECO:0000256" key="6">
    <source>
        <dbReference type="ARBA" id="ARBA00022989"/>
    </source>
</evidence>
<keyword evidence="3 10" id="KW-0812">Transmembrane</keyword>
<dbReference type="InterPro" id="IPR030847">
    <property type="entry name" value="Hem25/SLC25A38"/>
</dbReference>
<feature type="repeat" description="Solcar" evidence="11">
    <location>
        <begin position="206"/>
        <end position="290"/>
    </location>
</feature>
<dbReference type="PANTHER" id="PTHR46181">
    <property type="entry name" value="MITOCHONDRIAL GLYCINE TRANSPORTER"/>
    <property type="match status" value="1"/>
</dbReference>
<evidence type="ECO:0000256" key="8">
    <source>
        <dbReference type="ARBA" id="ARBA00023136"/>
    </source>
</evidence>
<keyword evidence="7 10" id="KW-0496">Mitochondrion</keyword>
<evidence type="ECO:0000256" key="10">
    <source>
        <dbReference type="HAMAP-Rule" id="MF_03064"/>
    </source>
</evidence>
<dbReference type="AlphaFoldDB" id="A0A0H5C679"/>
<dbReference type="FunFam" id="1.50.40.10:FF:000103">
    <property type="entry name" value="Mitochondrial glycine transporter"/>
    <property type="match status" value="1"/>
</dbReference>
<evidence type="ECO:0000256" key="3">
    <source>
        <dbReference type="ARBA" id="ARBA00022692"/>
    </source>
</evidence>
<keyword evidence="6 10" id="KW-1133">Transmembrane helix</keyword>
<dbReference type="InterPro" id="IPR018108">
    <property type="entry name" value="MCP_transmembrane"/>
</dbReference>
<proteinExistence type="inferred from homology"/>
<keyword evidence="4 10" id="KW-0677">Repeat</keyword>
<comment type="similarity">
    <text evidence="10">Belongs to the mitochondrial carrier (TC 2.A.29) family. SLC25A38 subfamily.</text>
</comment>
<evidence type="ECO:0000256" key="4">
    <source>
        <dbReference type="ARBA" id="ARBA00022737"/>
    </source>
</evidence>
<dbReference type="InterPro" id="IPR023395">
    <property type="entry name" value="MCP_dom_sf"/>
</dbReference>
<keyword evidence="5 10" id="KW-0999">Mitochondrion inner membrane</keyword>
<dbReference type="GO" id="GO:0005743">
    <property type="term" value="C:mitochondrial inner membrane"/>
    <property type="evidence" value="ECO:0007669"/>
    <property type="project" value="UniProtKB-SubCell"/>
</dbReference>
<comment type="function">
    <text evidence="10">Mitochondrial glycine transporter that imports glycine into the mitochondrial matrix. Plays an important role in providing glycine for the first enzymatic step in heme biosynthesis, the condensation of glycine with succinyl-CoA to produce 5-aminolevulinate (ALA) in the miochondrial matrix.</text>
</comment>
<evidence type="ECO:0000256" key="11">
    <source>
        <dbReference type="PROSITE-ProRule" id="PRU00282"/>
    </source>
</evidence>
<evidence type="ECO:0000256" key="9">
    <source>
        <dbReference type="ARBA" id="ARBA00034060"/>
    </source>
</evidence>
<dbReference type="Proteomes" id="UP000038830">
    <property type="component" value="Unassembled WGS sequence"/>
</dbReference>
<accession>A0A0H5C679</accession>
<name>A0A0H5C679_CYBJN</name>
<dbReference type="GO" id="GO:0015187">
    <property type="term" value="F:glycine transmembrane transporter activity"/>
    <property type="evidence" value="ECO:0007669"/>
    <property type="project" value="UniProtKB-UniRule"/>
</dbReference>
<comment type="catalytic activity">
    <reaction evidence="9 10">
        <text>glycine(in) = glycine(out)</text>
        <dbReference type="Rhea" id="RHEA:70715"/>
        <dbReference type="ChEBI" id="CHEBI:57305"/>
    </reaction>
</comment>
<dbReference type="EMBL" id="CDQK01000004">
    <property type="protein sequence ID" value="CEP23332.1"/>
    <property type="molecule type" value="Genomic_DNA"/>
</dbReference>
<reference evidence="13" key="1">
    <citation type="journal article" date="2015" name="J. Biotechnol.">
        <title>The structure of the Cyberlindnera jadinii genome and its relation to Candida utilis analyzed by the occurrence of single nucleotide polymorphisms.</title>
        <authorList>
            <person name="Rupp O."/>
            <person name="Brinkrolf K."/>
            <person name="Buerth C."/>
            <person name="Kunigo M."/>
            <person name="Schneider J."/>
            <person name="Jaenicke S."/>
            <person name="Goesmann A."/>
            <person name="Puehler A."/>
            <person name="Jaeger K.-E."/>
            <person name="Ernst J.F."/>
        </authorList>
    </citation>
    <scope>NUCLEOTIDE SEQUENCE [LARGE SCALE GENOMIC DNA]</scope>
    <source>
        <strain evidence="13">ATCC 18201 / CBS 1600 / BCRC 20928 / JCM 3617 / NBRC 0987 / NRRL Y-1542</strain>
    </source>
</reference>